<reference evidence="2" key="1">
    <citation type="submission" date="2022-11" db="UniProtKB">
        <authorList>
            <consortium name="WormBaseParasite"/>
        </authorList>
    </citation>
    <scope>IDENTIFICATION</scope>
</reference>
<dbReference type="SUPFAM" id="SSF52490">
    <property type="entry name" value="Tubulin nucleotide-binding domain-like"/>
    <property type="match status" value="1"/>
</dbReference>
<keyword evidence="1" id="KW-1185">Reference proteome</keyword>
<dbReference type="PANTHER" id="PTHR36527:SF5">
    <property type="entry name" value="TUBULIN_FTSZ GTPASE DOMAIN-CONTAINING PROTEIN"/>
    <property type="match status" value="1"/>
</dbReference>
<dbReference type="WBParaSite" id="PEQ_0000090601-mRNA-1">
    <property type="protein sequence ID" value="PEQ_0000090601-mRNA-1"/>
    <property type="gene ID" value="PEQ_0000090601"/>
</dbReference>
<name>A0A914R375_PAREQ</name>
<dbReference type="InterPro" id="IPR036525">
    <property type="entry name" value="Tubulin/FtsZ_GTPase_sf"/>
</dbReference>
<dbReference type="AlphaFoldDB" id="A0A914R375"/>
<dbReference type="Proteomes" id="UP000887564">
    <property type="component" value="Unplaced"/>
</dbReference>
<dbReference type="Gene3D" id="3.40.50.1440">
    <property type="entry name" value="Tubulin/FtsZ, GTPase domain"/>
    <property type="match status" value="1"/>
</dbReference>
<proteinExistence type="predicted"/>
<protein>
    <submittedName>
        <fullName evidence="2">Uncharacterized protein</fullName>
    </submittedName>
</protein>
<organism evidence="1 2">
    <name type="scientific">Parascaris equorum</name>
    <name type="common">Equine roundworm</name>
    <dbReference type="NCBI Taxonomy" id="6256"/>
    <lineage>
        <taxon>Eukaryota</taxon>
        <taxon>Metazoa</taxon>
        <taxon>Ecdysozoa</taxon>
        <taxon>Nematoda</taxon>
        <taxon>Chromadorea</taxon>
        <taxon>Rhabditida</taxon>
        <taxon>Spirurina</taxon>
        <taxon>Ascaridomorpha</taxon>
        <taxon>Ascaridoidea</taxon>
        <taxon>Ascarididae</taxon>
        <taxon>Parascaris</taxon>
    </lineage>
</organism>
<evidence type="ECO:0000313" key="1">
    <source>
        <dbReference type="Proteomes" id="UP000887564"/>
    </source>
</evidence>
<evidence type="ECO:0000313" key="2">
    <source>
        <dbReference type="WBParaSite" id="PEQ_0000090601-mRNA-1"/>
    </source>
</evidence>
<sequence>MQKHRHVEKVKAIGTVIFQFWEVISDEHGIEPDGSYKGDSDLQLERIEVYYDEAHGWLLILRF</sequence>
<dbReference type="PANTHER" id="PTHR36527">
    <property type="entry name" value="OS01G0282866 PROTEIN"/>
    <property type="match status" value="1"/>
</dbReference>
<accession>A0A914R375</accession>